<gene>
    <name evidence="11" type="primary">cax</name>
    <name evidence="11" type="ORF">EYQ16_00960</name>
</gene>
<comment type="caution">
    <text evidence="11">The sequence shown here is derived from an EMBL/GenBank/DDBJ whole genome shotgun (WGS) entry which is preliminary data.</text>
</comment>
<feature type="transmembrane region" description="Helical" evidence="9">
    <location>
        <begin position="228"/>
        <end position="248"/>
    </location>
</feature>
<dbReference type="EMBL" id="DUAV01000009">
    <property type="protein sequence ID" value="HIG63081.1"/>
    <property type="molecule type" value="Genomic_DNA"/>
</dbReference>
<comment type="subcellular location">
    <subcellularLocation>
        <location evidence="1">Endomembrane system</location>
        <topology evidence="1">Multi-pass membrane protein</topology>
    </subcellularLocation>
</comment>
<evidence type="ECO:0000256" key="7">
    <source>
        <dbReference type="ARBA" id="ARBA00023065"/>
    </source>
</evidence>
<dbReference type="AlphaFoldDB" id="A0A7C7ZD59"/>
<dbReference type="NCBIfam" id="TIGR00378">
    <property type="entry name" value="cax"/>
    <property type="match status" value="1"/>
</dbReference>
<dbReference type="GO" id="GO:0016020">
    <property type="term" value="C:membrane"/>
    <property type="evidence" value="ECO:0007669"/>
    <property type="project" value="InterPro"/>
</dbReference>
<name>A0A7C7ZD59_9ARCH</name>
<proteinExistence type="predicted"/>
<evidence type="ECO:0000259" key="10">
    <source>
        <dbReference type="Pfam" id="PF01699"/>
    </source>
</evidence>
<feature type="transmembrane region" description="Helical" evidence="9">
    <location>
        <begin position="293"/>
        <end position="316"/>
    </location>
</feature>
<feature type="transmembrane region" description="Helical" evidence="9">
    <location>
        <begin position="178"/>
        <end position="199"/>
    </location>
</feature>
<feature type="transmembrane region" description="Helical" evidence="9">
    <location>
        <begin position="254"/>
        <end position="273"/>
    </location>
</feature>
<keyword evidence="8 9" id="KW-0472">Membrane</keyword>
<dbReference type="PANTHER" id="PTHR31503:SF22">
    <property type="entry name" value="VACUOLAR CALCIUM ION TRANSPORTER"/>
    <property type="match status" value="1"/>
</dbReference>
<evidence type="ECO:0000313" key="11">
    <source>
        <dbReference type="EMBL" id="HIG63081.1"/>
    </source>
</evidence>
<dbReference type="PANTHER" id="PTHR31503">
    <property type="entry name" value="VACUOLAR CALCIUM ION TRANSPORTER"/>
    <property type="match status" value="1"/>
</dbReference>
<accession>A0A7C7ZD59</accession>
<dbReference type="InterPro" id="IPR004713">
    <property type="entry name" value="CaH_exchang"/>
</dbReference>
<feature type="domain" description="Sodium/calcium exchanger membrane region" evidence="10">
    <location>
        <begin position="226"/>
        <end position="368"/>
    </location>
</feature>
<evidence type="ECO:0000256" key="3">
    <source>
        <dbReference type="ARBA" id="ARBA00022568"/>
    </source>
</evidence>
<dbReference type="InterPro" id="IPR004837">
    <property type="entry name" value="NaCa_Exmemb"/>
</dbReference>
<evidence type="ECO:0000256" key="6">
    <source>
        <dbReference type="ARBA" id="ARBA00022989"/>
    </source>
</evidence>
<evidence type="ECO:0000256" key="4">
    <source>
        <dbReference type="ARBA" id="ARBA00022692"/>
    </source>
</evidence>
<dbReference type="GO" id="GO:0012505">
    <property type="term" value="C:endomembrane system"/>
    <property type="evidence" value="ECO:0007669"/>
    <property type="project" value="UniProtKB-SubCell"/>
</dbReference>
<keyword evidence="4 9" id="KW-0812">Transmembrane</keyword>
<dbReference type="GO" id="GO:0006874">
    <property type="term" value="P:intracellular calcium ion homeostasis"/>
    <property type="evidence" value="ECO:0007669"/>
    <property type="project" value="TreeGrafter"/>
</dbReference>
<feature type="transmembrane region" description="Helical" evidence="9">
    <location>
        <begin position="77"/>
        <end position="99"/>
    </location>
</feature>
<dbReference type="GO" id="GO:0015369">
    <property type="term" value="F:calcium:proton antiporter activity"/>
    <property type="evidence" value="ECO:0007669"/>
    <property type="project" value="InterPro"/>
</dbReference>
<keyword evidence="6 9" id="KW-1133">Transmembrane helix</keyword>
<evidence type="ECO:0000313" key="12">
    <source>
        <dbReference type="Proteomes" id="UP000589516"/>
    </source>
</evidence>
<keyword evidence="2" id="KW-0813">Transport</keyword>
<feature type="transmembrane region" description="Helical" evidence="9">
    <location>
        <begin position="154"/>
        <end position="172"/>
    </location>
</feature>
<evidence type="ECO:0000256" key="1">
    <source>
        <dbReference type="ARBA" id="ARBA00004127"/>
    </source>
</evidence>
<evidence type="ECO:0000256" key="2">
    <source>
        <dbReference type="ARBA" id="ARBA00022448"/>
    </source>
</evidence>
<dbReference type="InterPro" id="IPR044880">
    <property type="entry name" value="NCX_ion-bd_dom_sf"/>
</dbReference>
<dbReference type="Proteomes" id="UP000589516">
    <property type="component" value="Unassembled WGS sequence"/>
</dbReference>
<dbReference type="Pfam" id="PF01699">
    <property type="entry name" value="Na_Ca_ex"/>
    <property type="match status" value="2"/>
</dbReference>
<feature type="transmembrane region" description="Helical" evidence="9">
    <location>
        <begin position="350"/>
        <end position="369"/>
    </location>
</feature>
<evidence type="ECO:0000256" key="8">
    <source>
        <dbReference type="ARBA" id="ARBA00023136"/>
    </source>
</evidence>
<evidence type="ECO:0000256" key="9">
    <source>
        <dbReference type="SAM" id="Phobius"/>
    </source>
</evidence>
<keyword evidence="5" id="KW-0106">Calcium</keyword>
<organism evidence="11 12">
    <name type="scientific">Marine Group III euryarchaeote</name>
    <dbReference type="NCBI Taxonomy" id="2173149"/>
    <lineage>
        <taxon>Archaea</taxon>
        <taxon>Methanobacteriati</taxon>
        <taxon>Thermoplasmatota</taxon>
        <taxon>Thermoplasmata</taxon>
        <taxon>Candidatus Thermoprofundales</taxon>
    </lineage>
</organism>
<feature type="transmembrane region" description="Helical" evidence="9">
    <location>
        <begin position="111"/>
        <end position="134"/>
    </location>
</feature>
<keyword evidence="7" id="KW-0406">Ion transport</keyword>
<dbReference type="InterPro" id="IPR004798">
    <property type="entry name" value="CAX-like"/>
</dbReference>
<reference evidence="12" key="1">
    <citation type="journal article" date="2019" name="bioRxiv">
        <title>Genome diversification in globally distributed novel marine Proteobacteria is linked to environmental adaptation.</title>
        <authorList>
            <person name="Zhou Z."/>
            <person name="Tran P.Q."/>
            <person name="Kieft K."/>
            <person name="Anantharaman K."/>
        </authorList>
    </citation>
    <scope>NUCLEOTIDE SEQUENCE [LARGE SCALE GENOMIC DNA]</scope>
</reference>
<feature type="transmembrane region" description="Helical" evidence="9">
    <location>
        <begin position="322"/>
        <end position="343"/>
    </location>
</feature>
<feature type="domain" description="Sodium/calcium exchanger membrane region" evidence="10">
    <location>
        <begin position="45"/>
        <end position="201"/>
    </location>
</feature>
<evidence type="ECO:0000256" key="5">
    <source>
        <dbReference type="ARBA" id="ARBA00022837"/>
    </source>
</evidence>
<keyword evidence="3" id="KW-0109">Calcium transport</keyword>
<sequence length="370" mass="39398">MDASEDNLPGIRSLLDPRVVKLNLLLLLIPAAVVLESRGDHGPAFLASMGAIMPLAWHMGKATEEIAMRTNESVGGLLNATFGNAVEMIIAALALWAIYQDPTVKDTMLLVVQASLIGSILGNLLLVLGMAFLWGGLHHATQKFSARASQTNGWLLLLALVGLVVPTVYASTGDHPNVVQLSHYTALLLLLVYGLQLLFQLRTHADLYAAEGQHDEVPVLSQRDAMGLLLVATLLVAWMAEILVGSIGHAAGEYGLPTLFIGIILVPVFGNAAEHFTAITVAGKNKMDLSVGIAIGSSIQIALFVAPAMVLLGWALGVPLTLEFGIFETVATFLAVLVTNFIIQDGESNWLEGAMLLVTYGILALAFFFL</sequence>
<dbReference type="Gene3D" id="1.20.1420.30">
    <property type="entry name" value="NCX, central ion-binding region"/>
    <property type="match status" value="1"/>
</dbReference>
<protein>
    <submittedName>
        <fullName evidence="11">Calcium/proton exchanger</fullName>
    </submittedName>
</protein>